<organism evidence="5 6">
    <name type="scientific">Hydnum rufescens UP504</name>
    <dbReference type="NCBI Taxonomy" id="1448309"/>
    <lineage>
        <taxon>Eukaryota</taxon>
        <taxon>Fungi</taxon>
        <taxon>Dikarya</taxon>
        <taxon>Basidiomycota</taxon>
        <taxon>Agaricomycotina</taxon>
        <taxon>Agaricomycetes</taxon>
        <taxon>Cantharellales</taxon>
        <taxon>Hydnaceae</taxon>
        <taxon>Hydnum</taxon>
    </lineage>
</organism>
<dbReference type="PANTHER" id="PTHR24223">
    <property type="entry name" value="ATP-BINDING CASSETTE SUB-FAMILY C"/>
    <property type="match status" value="1"/>
</dbReference>
<evidence type="ECO:0000313" key="6">
    <source>
        <dbReference type="Proteomes" id="UP000886523"/>
    </source>
</evidence>
<accession>A0A9P6BB74</accession>
<evidence type="ECO:0000256" key="2">
    <source>
        <dbReference type="ARBA" id="ARBA00022840"/>
    </source>
</evidence>
<dbReference type="GO" id="GO:0016887">
    <property type="term" value="F:ATP hydrolysis activity"/>
    <property type="evidence" value="ECO:0007669"/>
    <property type="project" value="InterPro"/>
</dbReference>
<keyword evidence="1" id="KW-0547">Nucleotide-binding</keyword>
<dbReference type="PANTHER" id="PTHR24223:SF415">
    <property type="entry name" value="FI20190P1"/>
    <property type="match status" value="1"/>
</dbReference>
<evidence type="ECO:0000259" key="4">
    <source>
        <dbReference type="PROSITE" id="PS50893"/>
    </source>
</evidence>
<dbReference type="Pfam" id="PF00005">
    <property type="entry name" value="ABC_tran"/>
    <property type="match status" value="1"/>
</dbReference>
<name>A0A9P6BB74_9AGAM</name>
<dbReference type="GO" id="GO:0016020">
    <property type="term" value="C:membrane"/>
    <property type="evidence" value="ECO:0007669"/>
    <property type="project" value="TreeGrafter"/>
</dbReference>
<dbReference type="GO" id="GO:0042626">
    <property type="term" value="F:ATPase-coupled transmembrane transporter activity"/>
    <property type="evidence" value="ECO:0007669"/>
    <property type="project" value="TreeGrafter"/>
</dbReference>
<dbReference type="PROSITE" id="PS00211">
    <property type="entry name" value="ABC_TRANSPORTER_1"/>
    <property type="match status" value="1"/>
</dbReference>
<evidence type="ECO:0000256" key="1">
    <source>
        <dbReference type="ARBA" id="ARBA00022741"/>
    </source>
</evidence>
<gene>
    <name evidence="5" type="ORF">BS47DRAFT_1073630</name>
</gene>
<dbReference type="CDD" id="cd03244">
    <property type="entry name" value="ABCC_MRP_domain2"/>
    <property type="match status" value="1"/>
</dbReference>
<keyword evidence="2" id="KW-0067">ATP-binding</keyword>
<dbReference type="PROSITE" id="PS50893">
    <property type="entry name" value="ABC_TRANSPORTER_2"/>
    <property type="match status" value="1"/>
</dbReference>
<dbReference type="SMART" id="SM00382">
    <property type="entry name" value="AAA"/>
    <property type="match status" value="1"/>
</dbReference>
<reference evidence="5" key="1">
    <citation type="journal article" date="2020" name="Nat. Commun.">
        <title>Large-scale genome sequencing of mycorrhizal fungi provides insights into the early evolution of symbiotic traits.</title>
        <authorList>
            <person name="Miyauchi S."/>
            <person name="Kiss E."/>
            <person name="Kuo A."/>
            <person name="Drula E."/>
            <person name="Kohler A."/>
            <person name="Sanchez-Garcia M."/>
            <person name="Morin E."/>
            <person name="Andreopoulos B."/>
            <person name="Barry K.W."/>
            <person name="Bonito G."/>
            <person name="Buee M."/>
            <person name="Carver A."/>
            <person name="Chen C."/>
            <person name="Cichocki N."/>
            <person name="Clum A."/>
            <person name="Culley D."/>
            <person name="Crous P.W."/>
            <person name="Fauchery L."/>
            <person name="Girlanda M."/>
            <person name="Hayes R.D."/>
            <person name="Keri Z."/>
            <person name="LaButti K."/>
            <person name="Lipzen A."/>
            <person name="Lombard V."/>
            <person name="Magnuson J."/>
            <person name="Maillard F."/>
            <person name="Murat C."/>
            <person name="Nolan M."/>
            <person name="Ohm R.A."/>
            <person name="Pangilinan J."/>
            <person name="Pereira M.F."/>
            <person name="Perotto S."/>
            <person name="Peter M."/>
            <person name="Pfister S."/>
            <person name="Riley R."/>
            <person name="Sitrit Y."/>
            <person name="Stielow J.B."/>
            <person name="Szollosi G."/>
            <person name="Zifcakova L."/>
            <person name="Stursova M."/>
            <person name="Spatafora J.W."/>
            <person name="Tedersoo L."/>
            <person name="Vaario L.M."/>
            <person name="Yamada A."/>
            <person name="Yan M."/>
            <person name="Wang P."/>
            <person name="Xu J."/>
            <person name="Bruns T."/>
            <person name="Baldrian P."/>
            <person name="Vilgalys R."/>
            <person name="Dunand C."/>
            <person name="Henrissat B."/>
            <person name="Grigoriev I.V."/>
            <person name="Hibbett D."/>
            <person name="Nagy L.G."/>
            <person name="Martin F.M."/>
        </authorList>
    </citation>
    <scope>NUCLEOTIDE SEQUENCE</scope>
    <source>
        <strain evidence="5">UP504</strain>
    </source>
</reference>
<dbReference type="InterPro" id="IPR003593">
    <property type="entry name" value="AAA+_ATPase"/>
</dbReference>
<feature type="compositionally biased region" description="Low complexity" evidence="3">
    <location>
        <begin position="135"/>
        <end position="145"/>
    </location>
</feature>
<feature type="region of interest" description="Disordered" evidence="3">
    <location>
        <begin position="131"/>
        <end position="171"/>
    </location>
</feature>
<dbReference type="InterPro" id="IPR050173">
    <property type="entry name" value="ABC_transporter_C-like"/>
</dbReference>
<dbReference type="SUPFAM" id="SSF52540">
    <property type="entry name" value="P-loop containing nucleoside triphosphate hydrolases"/>
    <property type="match status" value="1"/>
</dbReference>
<dbReference type="AlphaFoldDB" id="A0A9P6BB74"/>
<dbReference type="EMBL" id="MU128916">
    <property type="protein sequence ID" value="KAF9519631.1"/>
    <property type="molecule type" value="Genomic_DNA"/>
</dbReference>
<sequence length="311" mass="34246">MEQALNSRIGRRTPGGISVENLVLKYSPELEPVLQGVSFHIKPTEKVGLVGRTGSGKSTLALSFFRFVDPEEGRIIIDGIDITTIGLEDLRSRLTIIPQDAVLFAGSIRENLDPFNEHSDEDCLDSLRRVQLRTSSSPQSTVASSRETSRPGTPPNGEATTEDGDSSTAGTVIDRSNKMVITLDTQVSEGGNNFSSGQRQLIAMARALLRRSRFVVMDESTASVDFATDIKIQEAIREEFKDSILITIAHRLRTVIDYDRILVMDAGKVAEFDTPKNLIAREDGVFRSMCLKSGDFEKLKEAANRKAVWSP</sequence>
<protein>
    <recommendedName>
        <fullName evidence="4">ABC transporter domain-containing protein</fullName>
    </recommendedName>
</protein>
<keyword evidence="6" id="KW-1185">Reference proteome</keyword>
<comment type="caution">
    <text evidence="5">The sequence shown here is derived from an EMBL/GenBank/DDBJ whole genome shotgun (WGS) entry which is preliminary data.</text>
</comment>
<evidence type="ECO:0000313" key="5">
    <source>
        <dbReference type="EMBL" id="KAF9519631.1"/>
    </source>
</evidence>
<evidence type="ECO:0000256" key="3">
    <source>
        <dbReference type="SAM" id="MobiDB-lite"/>
    </source>
</evidence>
<feature type="domain" description="ABC transporter" evidence="4">
    <location>
        <begin position="17"/>
        <end position="291"/>
    </location>
</feature>
<dbReference type="InterPro" id="IPR017871">
    <property type="entry name" value="ABC_transporter-like_CS"/>
</dbReference>
<dbReference type="InterPro" id="IPR003439">
    <property type="entry name" value="ABC_transporter-like_ATP-bd"/>
</dbReference>
<dbReference type="GO" id="GO:0005524">
    <property type="term" value="F:ATP binding"/>
    <property type="evidence" value="ECO:0007669"/>
    <property type="project" value="UniProtKB-KW"/>
</dbReference>
<dbReference type="OrthoDB" id="6500128at2759"/>
<dbReference type="Gene3D" id="3.40.50.300">
    <property type="entry name" value="P-loop containing nucleotide triphosphate hydrolases"/>
    <property type="match status" value="1"/>
</dbReference>
<dbReference type="InterPro" id="IPR027417">
    <property type="entry name" value="P-loop_NTPase"/>
</dbReference>
<dbReference type="Proteomes" id="UP000886523">
    <property type="component" value="Unassembled WGS sequence"/>
</dbReference>
<proteinExistence type="predicted"/>